<reference evidence="1 2" key="1">
    <citation type="submission" date="2019-07" db="EMBL/GenBank/DDBJ databases">
        <title>Annotation for the trematode Paragonimus westermani.</title>
        <authorList>
            <person name="Choi Y.-J."/>
        </authorList>
    </citation>
    <scope>NUCLEOTIDE SEQUENCE [LARGE SCALE GENOMIC DNA]</scope>
    <source>
        <strain evidence="1">180907_Pwestermani</strain>
    </source>
</reference>
<name>A0A8T0DCF2_9TREM</name>
<dbReference type="AlphaFoldDB" id="A0A8T0DCF2"/>
<feature type="non-terminal residue" evidence="1">
    <location>
        <position position="1"/>
    </location>
</feature>
<comment type="caution">
    <text evidence="1">The sequence shown here is derived from an EMBL/GenBank/DDBJ whole genome shotgun (WGS) entry which is preliminary data.</text>
</comment>
<proteinExistence type="predicted"/>
<gene>
    <name evidence="1" type="ORF">P879_11962</name>
</gene>
<evidence type="ECO:0000313" key="2">
    <source>
        <dbReference type="Proteomes" id="UP000699462"/>
    </source>
</evidence>
<evidence type="ECO:0000313" key="1">
    <source>
        <dbReference type="EMBL" id="KAF8564407.1"/>
    </source>
</evidence>
<protein>
    <submittedName>
        <fullName evidence="1">Uncharacterized protein</fullName>
    </submittedName>
</protein>
<dbReference type="OrthoDB" id="9997817at2759"/>
<dbReference type="SUPFAM" id="SSF53383">
    <property type="entry name" value="PLP-dependent transferases"/>
    <property type="match status" value="1"/>
</dbReference>
<keyword evidence="2" id="KW-1185">Reference proteome</keyword>
<sequence>VVDFDTASPDRAAFGLVVRSSSEIDDRVYAYCLAASFAASAAVASGRCPEPVESAVAAAVNASGVTQSSSSSQSHVATLQACVSEAKRVFLHRLCHHIIQVSCLANSPDELLVDVQPEELLGFDLEQVFNATALALKSKK</sequence>
<organism evidence="1 2">
    <name type="scientific">Paragonimus westermani</name>
    <dbReference type="NCBI Taxonomy" id="34504"/>
    <lineage>
        <taxon>Eukaryota</taxon>
        <taxon>Metazoa</taxon>
        <taxon>Spiralia</taxon>
        <taxon>Lophotrochozoa</taxon>
        <taxon>Platyhelminthes</taxon>
        <taxon>Trematoda</taxon>
        <taxon>Digenea</taxon>
        <taxon>Plagiorchiida</taxon>
        <taxon>Troglotremata</taxon>
        <taxon>Troglotrematidae</taxon>
        <taxon>Paragonimus</taxon>
    </lineage>
</organism>
<dbReference type="InterPro" id="IPR015424">
    <property type="entry name" value="PyrdxlP-dep_Trfase"/>
</dbReference>
<dbReference type="Proteomes" id="UP000699462">
    <property type="component" value="Unassembled WGS sequence"/>
</dbReference>
<accession>A0A8T0DCF2</accession>
<dbReference type="EMBL" id="JTDF01008781">
    <property type="protein sequence ID" value="KAF8564407.1"/>
    <property type="molecule type" value="Genomic_DNA"/>
</dbReference>